<feature type="domain" description="Ribosomal RNA adenine methylase transferase N-terminal" evidence="9">
    <location>
        <begin position="20"/>
        <end position="193"/>
    </location>
</feature>
<evidence type="ECO:0000313" key="11">
    <source>
        <dbReference type="Proteomes" id="UP000000939"/>
    </source>
</evidence>
<evidence type="ECO:0000313" key="10">
    <source>
        <dbReference type="EMBL" id="ADG91818.1"/>
    </source>
</evidence>
<organism evidence="10 11">
    <name type="scientific">Arcobacter nitrofigilis (strain ATCC 33309 / DSM 7299 / CCUG 15893 / LMG 7604 / NCTC 12251 / CI)</name>
    <name type="common">Campylobacter nitrofigilis</name>
    <dbReference type="NCBI Taxonomy" id="572480"/>
    <lineage>
        <taxon>Bacteria</taxon>
        <taxon>Pseudomonadati</taxon>
        <taxon>Campylobacterota</taxon>
        <taxon>Epsilonproteobacteria</taxon>
        <taxon>Campylobacterales</taxon>
        <taxon>Arcobacteraceae</taxon>
        <taxon>Arcobacter</taxon>
    </lineage>
</organism>
<dbReference type="GO" id="GO:0005829">
    <property type="term" value="C:cytosol"/>
    <property type="evidence" value="ECO:0007669"/>
    <property type="project" value="TreeGrafter"/>
</dbReference>
<name>D5V485_ARCNC</name>
<dbReference type="GO" id="GO:0052908">
    <property type="term" value="F:16S rRNA (adenine(1518)-N(6)/adenine(1519)-N(6))-dimethyltransferase activity"/>
    <property type="evidence" value="ECO:0007669"/>
    <property type="project" value="UniProtKB-EC"/>
</dbReference>
<keyword evidence="1 7" id="KW-0963">Cytoplasm</keyword>
<keyword evidence="11" id="KW-1185">Reference proteome</keyword>
<feature type="binding site" evidence="7 8">
    <location>
        <position position="108"/>
    </location>
    <ligand>
        <name>S-adenosyl-L-methionine</name>
        <dbReference type="ChEBI" id="CHEBI:59789"/>
    </ligand>
</feature>
<dbReference type="GO" id="GO:0003723">
    <property type="term" value="F:RNA binding"/>
    <property type="evidence" value="ECO:0007669"/>
    <property type="project" value="UniProtKB-UniRule"/>
</dbReference>
<dbReference type="AlphaFoldDB" id="D5V485"/>
<evidence type="ECO:0000259" key="9">
    <source>
        <dbReference type="SMART" id="SM00650"/>
    </source>
</evidence>
<comment type="function">
    <text evidence="7">Specifically dimethylates two adjacent adenosines (A1518 and A1519) in the loop of a conserved hairpin near the 3'-end of 16S rRNA in the 30S particle. May play a critical role in biogenesis of 30S subunits.</text>
</comment>
<dbReference type="SMART" id="SM00650">
    <property type="entry name" value="rADc"/>
    <property type="match status" value="1"/>
</dbReference>
<dbReference type="InterPro" id="IPR029063">
    <property type="entry name" value="SAM-dependent_MTases_sf"/>
</dbReference>
<keyword evidence="2 7" id="KW-0698">rRNA processing</keyword>
<evidence type="ECO:0000256" key="4">
    <source>
        <dbReference type="ARBA" id="ARBA00022679"/>
    </source>
</evidence>
<dbReference type="PROSITE" id="PS01131">
    <property type="entry name" value="RRNA_A_DIMETH"/>
    <property type="match status" value="1"/>
</dbReference>
<comment type="subcellular location">
    <subcellularLocation>
        <location evidence="7">Cytoplasm</location>
    </subcellularLocation>
</comment>
<protein>
    <recommendedName>
        <fullName evidence="7">Ribosomal RNA small subunit methyltransferase A</fullName>
        <ecNumber evidence="7">2.1.1.182</ecNumber>
    </recommendedName>
    <alternativeName>
        <fullName evidence="7">16S rRNA (adenine(1518)-N(6)/adenine(1519)-N(6))-dimethyltransferase</fullName>
    </alternativeName>
    <alternativeName>
        <fullName evidence="7">16S rRNA dimethyladenosine transferase</fullName>
    </alternativeName>
    <alternativeName>
        <fullName evidence="7">16S rRNA dimethylase</fullName>
    </alternativeName>
    <alternativeName>
        <fullName evidence="7">S-adenosylmethionine-6-N', N'-adenosyl(rRNA) dimethyltransferase</fullName>
    </alternativeName>
</protein>
<keyword evidence="6 7" id="KW-0694">RNA-binding</keyword>
<dbReference type="SUPFAM" id="SSF53335">
    <property type="entry name" value="S-adenosyl-L-methionine-dependent methyltransferases"/>
    <property type="match status" value="1"/>
</dbReference>
<evidence type="ECO:0000256" key="3">
    <source>
        <dbReference type="ARBA" id="ARBA00022603"/>
    </source>
</evidence>
<accession>D5V485</accession>
<dbReference type="Gene3D" id="1.10.8.100">
    <property type="entry name" value="Ribosomal RNA adenine dimethylase-like, domain 2"/>
    <property type="match status" value="1"/>
</dbReference>
<dbReference type="KEGG" id="ant:Arnit_0151"/>
<dbReference type="HAMAP" id="MF_00607">
    <property type="entry name" value="16SrRNA_methyltr_A"/>
    <property type="match status" value="1"/>
</dbReference>
<dbReference type="eggNOG" id="COG0030">
    <property type="taxonomic scope" value="Bacteria"/>
</dbReference>
<dbReference type="Gene3D" id="3.40.50.150">
    <property type="entry name" value="Vaccinia Virus protein VP39"/>
    <property type="match status" value="1"/>
</dbReference>
<feature type="binding site" evidence="7 8">
    <location>
        <position position="39"/>
    </location>
    <ligand>
        <name>S-adenosyl-L-methionine</name>
        <dbReference type="ChEBI" id="CHEBI:59789"/>
    </ligand>
</feature>
<dbReference type="Proteomes" id="UP000000939">
    <property type="component" value="Chromosome"/>
</dbReference>
<dbReference type="InterPro" id="IPR011530">
    <property type="entry name" value="rRNA_adenine_dimethylase"/>
</dbReference>
<evidence type="ECO:0000256" key="6">
    <source>
        <dbReference type="ARBA" id="ARBA00022884"/>
    </source>
</evidence>
<proteinExistence type="inferred from homology"/>
<feature type="binding site" evidence="7 8">
    <location>
        <position position="15"/>
    </location>
    <ligand>
        <name>S-adenosyl-L-methionine</name>
        <dbReference type="ChEBI" id="CHEBI:59789"/>
    </ligand>
</feature>
<comment type="catalytic activity">
    <reaction evidence="7">
        <text>adenosine(1518)/adenosine(1519) in 16S rRNA + 4 S-adenosyl-L-methionine = N(6)-dimethyladenosine(1518)/N(6)-dimethyladenosine(1519) in 16S rRNA + 4 S-adenosyl-L-homocysteine + 4 H(+)</text>
        <dbReference type="Rhea" id="RHEA:19609"/>
        <dbReference type="Rhea" id="RHEA-COMP:10232"/>
        <dbReference type="Rhea" id="RHEA-COMP:10233"/>
        <dbReference type="ChEBI" id="CHEBI:15378"/>
        <dbReference type="ChEBI" id="CHEBI:57856"/>
        <dbReference type="ChEBI" id="CHEBI:59789"/>
        <dbReference type="ChEBI" id="CHEBI:74411"/>
        <dbReference type="ChEBI" id="CHEBI:74493"/>
        <dbReference type="EC" id="2.1.1.182"/>
    </reaction>
</comment>
<dbReference type="RefSeq" id="WP_013133963.1">
    <property type="nucleotide sequence ID" value="NC_014166.1"/>
</dbReference>
<evidence type="ECO:0000256" key="1">
    <source>
        <dbReference type="ARBA" id="ARBA00022490"/>
    </source>
</evidence>
<keyword evidence="3 7" id="KW-0489">Methyltransferase</keyword>
<dbReference type="PANTHER" id="PTHR11727">
    <property type="entry name" value="DIMETHYLADENOSINE TRANSFERASE"/>
    <property type="match status" value="1"/>
</dbReference>
<dbReference type="InterPro" id="IPR020598">
    <property type="entry name" value="rRNA_Ade_methylase_Trfase_N"/>
</dbReference>
<dbReference type="STRING" id="572480.Arnit_0151"/>
<dbReference type="EC" id="2.1.1.182" evidence="7"/>
<sequence>MDKIKAKKKYGQNFLKDDTVLSMIIQSMPNNNNHIVEIGPGLGDLTKNLVKCKDVTAYEVDTDLFAILKTKFAIPIDSGSLTLIHADVLESWTKQKSLHNSKYDLIANLPYYIATNIILRAFEDEACEHIIVMVQKEVAEKFSANEGDKEFSALGVISKLCSIESKILFDVPPESFDPPPKVTSSILYIKKDMSKTMDKNFNSFLKACFQQPRKKLSKNVSSIVPKETISSLFEELEISDNIRPHELSASLYSQIYTKAIIDGREQNSTE</sequence>
<dbReference type="OrthoDB" id="9814755at2"/>
<dbReference type="InterPro" id="IPR001737">
    <property type="entry name" value="KsgA/Erm"/>
</dbReference>
<evidence type="ECO:0000256" key="7">
    <source>
        <dbReference type="HAMAP-Rule" id="MF_00607"/>
    </source>
</evidence>
<reference evidence="10 11" key="1">
    <citation type="journal article" date="2010" name="Stand. Genomic Sci.">
        <title>Complete genome sequence of Arcobacter nitrofigilis type strain (CI).</title>
        <authorList>
            <person name="Pati A."/>
            <person name="Gronow S."/>
            <person name="Lapidus A."/>
            <person name="Copeland A."/>
            <person name="Glavina Del Rio T."/>
            <person name="Nolan M."/>
            <person name="Lucas S."/>
            <person name="Tice H."/>
            <person name="Cheng J.F."/>
            <person name="Han C."/>
            <person name="Chertkov O."/>
            <person name="Bruce D."/>
            <person name="Tapia R."/>
            <person name="Goodwin L."/>
            <person name="Pitluck S."/>
            <person name="Liolios K."/>
            <person name="Ivanova N."/>
            <person name="Mavromatis K."/>
            <person name="Chen A."/>
            <person name="Palaniappan K."/>
            <person name="Land M."/>
            <person name="Hauser L."/>
            <person name="Chang Y.J."/>
            <person name="Jeffries C.D."/>
            <person name="Detter J.C."/>
            <person name="Rohde M."/>
            <person name="Goker M."/>
            <person name="Bristow J."/>
            <person name="Eisen J.A."/>
            <person name="Markowitz V."/>
            <person name="Hugenholtz P."/>
            <person name="Klenk H.P."/>
            <person name="Kyrpides N.C."/>
        </authorList>
    </citation>
    <scope>NUCLEOTIDE SEQUENCE [LARGE SCALE GENOMIC DNA]</scope>
    <source>
        <strain evidence="11">ATCC 33309 / DSM 7299 / CCUG 15893 / LMG 7604 / NCTC 12251 / CI</strain>
    </source>
</reference>
<feature type="binding site" evidence="7 8">
    <location>
        <position position="87"/>
    </location>
    <ligand>
        <name>S-adenosyl-L-methionine</name>
        <dbReference type="ChEBI" id="CHEBI:59789"/>
    </ligand>
</feature>
<dbReference type="PANTHER" id="PTHR11727:SF7">
    <property type="entry name" value="DIMETHYLADENOSINE TRANSFERASE-RELATED"/>
    <property type="match status" value="1"/>
</dbReference>
<evidence type="ECO:0000256" key="2">
    <source>
        <dbReference type="ARBA" id="ARBA00022552"/>
    </source>
</evidence>
<dbReference type="InterPro" id="IPR023165">
    <property type="entry name" value="rRNA_Ade_diMease-like_C"/>
</dbReference>
<keyword evidence="4 7" id="KW-0808">Transferase</keyword>
<evidence type="ECO:0000256" key="5">
    <source>
        <dbReference type="ARBA" id="ARBA00022691"/>
    </source>
</evidence>
<comment type="similarity">
    <text evidence="7">Belongs to the class I-like SAM-binding methyltransferase superfamily. rRNA adenine N(6)-methyltransferase family. RsmA subfamily.</text>
</comment>
<evidence type="ECO:0000256" key="8">
    <source>
        <dbReference type="PROSITE-ProRule" id="PRU01026"/>
    </source>
</evidence>
<dbReference type="NCBIfam" id="TIGR00755">
    <property type="entry name" value="ksgA"/>
    <property type="match status" value="1"/>
</dbReference>
<gene>
    <name evidence="7" type="primary">rsmA</name>
    <name evidence="7" type="synonym">ksgA</name>
    <name evidence="10" type="ordered locus">Arnit_0151</name>
</gene>
<dbReference type="PROSITE" id="PS51689">
    <property type="entry name" value="SAM_RNA_A_N6_MT"/>
    <property type="match status" value="1"/>
</dbReference>
<dbReference type="Pfam" id="PF00398">
    <property type="entry name" value="RrnaAD"/>
    <property type="match status" value="1"/>
</dbReference>
<keyword evidence="5 7" id="KW-0949">S-adenosyl-L-methionine</keyword>
<dbReference type="InterPro" id="IPR020596">
    <property type="entry name" value="rRNA_Ade_Mease_Trfase_CS"/>
</dbReference>
<feature type="binding site" evidence="7 8">
    <location>
        <position position="59"/>
    </location>
    <ligand>
        <name>S-adenosyl-L-methionine</name>
        <dbReference type="ChEBI" id="CHEBI:59789"/>
    </ligand>
</feature>
<dbReference type="EMBL" id="CP001999">
    <property type="protein sequence ID" value="ADG91818.1"/>
    <property type="molecule type" value="Genomic_DNA"/>
</dbReference>
<feature type="binding site" evidence="7 8">
    <location>
        <position position="13"/>
    </location>
    <ligand>
        <name>S-adenosyl-L-methionine</name>
        <dbReference type="ChEBI" id="CHEBI:59789"/>
    </ligand>
</feature>
<dbReference type="HOGENOM" id="CLU_041220_0_2_7"/>